<comment type="caution">
    <text evidence="1">The sequence shown here is derived from an EMBL/GenBank/DDBJ whole genome shotgun (WGS) entry which is preliminary data.</text>
</comment>
<gene>
    <name evidence="1" type="ORF">GCM10009821_05910</name>
</gene>
<organism evidence="1 2">
    <name type="scientific">Aeromicrobium halocynthiae</name>
    <dbReference type="NCBI Taxonomy" id="560557"/>
    <lineage>
        <taxon>Bacteria</taxon>
        <taxon>Bacillati</taxon>
        <taxon>Actinomycetota</taxon>
        <taxon>Actinomycetes</taxon>
        <taxon>Propionibacteriales</taxon>
        <taxon>Nocardioidaceae</taxon>
        <taxon>Aeromicrobium</taxon>
    </lineage>
</organism>
<reference evidence="1 2" key="1">
    <citation type="journal article" date="2019" name="Int. J. Syst. Evol. Microbiol.">
        <title>The Global Catalogue of Microorganisms (GCM) 10K type strain sequencing project: providing services to taxonomists for standard genome sequencing and annotation.</title>
        <authorList>
            <consortium name="The Broad Institute Genomics Platform"/>
            <consortium name="The Broad Institute Genome Sequencing Center for Infectious Disease"/>
            <person name="Wu L."/>
            <person name="Ma J."/>
        </authorList>
    </citation>
    <scope>NUCLEOTIDE SEQUENCE [LARGE SCALE GENOMIC DNA]</scope>
    <source>
        <strain evidence="1 2">JCM 15749</strain>
    </source>
</reference>
<evidence type="ECO:0000313" key="2">
    <source>
        <dbReference type="Proteomes" id="UP001501480"/>
    </source>
</evidence>
<evidence type="ECO:0000313" key="1">
    <source>
        <dbReference type="EMBL" id="GAA2071145.1"/>
    </source>
</evidence>
<proteinExistence type="predicted"/>
<dbReference type="EMBL" id="BAAAPY010000001">
    <property type="protein sequence ID" value="GAA2071145.1"/>
    <property type="molecule type" value="Genomic_DNA"/>
</dbReference>
<dbReference type="Proteomes" id="UP001501480">
    <property type="component" value="Unassembled WGS sequence"/>
</dbReference>
<sequence>MPVSIRVRELLRRRARYSTIETGKEVAGAGVGPGAHRATLAGTARRTGSQRSPRARATSVCTALLVAAA</sequence>
<accession>A0ABN2VT86</accession>
<protein>
    <submittedName>
        <fullName evidence="1">Uncharacterized protein</fullName>
    </submittedName>
</protein>
<keyword evidence="2" id="KW-1185">Reference proteome</keyword>
<name>A0ABN2VT86_9ACTN</name>